<protein>
    <submittedName>
        <fullName evidence="2">Uncharacterized protein</fullName>
    </submittedName>
</protein>
<evidence type="ECO:0000313" key="2">
    <source>
        <dbReference type="EMBL" id="CAD9044213.1"/>
    </source>
</evidence>
<sequence length="114" mass="13001">MQPSDIVMDESIIQNIEIFLLDRNLRREKIHDLQRQLKNLIDEVNFLKSSSNHAKHDELDHTRCPSPLNPPSHDAIGTPSTWNYGEKSLHLNAWVVYGINFGTDPRTGLISPMG</sequence>
<organism evidence="2">
    <name type="scientific">Eutreptiella gymnastica</name>
    <dbReference type="NCBI Taxonomy" id="73025"/>
    <lineage>
        <taxon>Eukaryota</taxon>
        <taxon>Discoba</taxon>
        <taxon>Euglenozoa</taxon>
        <taxon>Euglenida</taxon>
        <taxon>Spirocuta</taxon>
        <taxon>Euglenophyceae</taxon>
        <taxon>Eutreptiales</taxon>
        <taxon>Eutreptiaceae</taxon>
        <taxon>Eutreptiella</taxon>
    </lineage>
</organism>
<gene>
    <name evidence="2" type="ORF">EGYM00392_LOCUS55396</name>
</gene>
<dbReference type="AlphaFoldDB" id="A0A7S1JHE5"/>
<keyword evidence="1" id="KW-0175">Coiled coil</keyword>
<accession>A0A7S1JHE5</accession>
<reference evidence="2" key="1">
    <citation type="submission" date="2021-01" db="EMBL/GenBank/DDBJ databases">
        <authorList>
            <person name="Corre E."/>
            <person name="Pelletier E."/>
            <person name="Niang G."/>
            <person name="Scheremetjew M."/>
            <person name="Finn R."/>
            <person name="Kale V."/>
            <person name="Holt S."/>
            <person name="Cochrane G."/>
            <person name="Meng A."/>
            <person name="Brown T."/>
            <person name="Cohen L."/>
        </authorList>
    </citation>
    <scope>NUCLEOTIDE SEQUENCE</scope>
    <source>
        <strain evidence="2">NIES-381</strain>
    </source>
</reference>
<name>A0A7S1JHE5_9EUGL</name>
<proteinExistence type="predicted"/>
<evidence type="ECO:0000256" key="1">
    <source>
        <dbReference type="SAM" id="Coils"/>
    </source>
</evidence>
<feature type="coiled-coil region" evidence="1">
    <location>
        <begin position="23"/>
        <end position="50"/>
    </location>
</feature>
<dbReference type="EMBL" id="HBGA01152432">
    <property type="protein sequence ID" value="CAD9044213.1"/>
    <property type="molecule type" value="Transcribed_RNA"/>
</dbReference>